<accession>A0A0D0CGU2</accession>
<proteinExistence type="predicted"/>
<name>A0A0D0CGU2_9AGAM</name>
<gene>
    <name evidence="1" type="ORF">PAXRUDRAFT_75078</name>
</gene>
<dbReference type="Proteomes" id="UP000054538">
    <property type="component" value="Unassembled WGS sequence"/>
</dbReference>
<dbReference type="EMBL" id="KN825709">
    <property type="protein sequence ID" value="KIK81912.1"/>
    <property type="molecule type" value="Genomic_DNA"/>
</dbReference>
<feature type="non-terminal residue" evidence="1">
    <location>
        <position position="137"/>
    </location>
</feature>
<protein>
    <submittedName>
        <fullName evidence="1">Uncharacterized protein</fullName>
    </submittedName>
</protein>
<dbReference type="OrthoDB" id="2635432at2759"/>
<evidence type="ECO:0000313" key="1">
    <source>
        <dbReference type="EMBL" id="KIK81912.1"/>
    </source>
</evidence>
<dbReference type="HOGENOM" id="CLU_1768853_0_0_1"/>
<feature type="non-terminal residue" evidence="1">
    <location>
        <position position="1"/>
    </location>
</feature>
<organism evidence="1 2">
    <name type="scientific">Paxillus rubicundulus Ve08.2h10</name>
    <dbReference type="NCBI Taxonomy" id="930991"/>
    <lineage>
        <taxon>Eukaryota</taxon>
        <taxon>Fungi</taxon>
        <taxon>Dikarya</taxon>
        <taxon>Basidiomycota</taxon>
        <taxon>Agaricomycotina</taxon>
        <taxon>Agaricomycetes</taxon>
        <taxon>Agaricomycetidae</taxon>
        <taxon>Boletales</taxon>
        <taxon>Paxilineae</taxon>
        <taxon>Paxillaceae</taxon>
        <taxon>Paxillus</taxon>
    </lineage>
</organism>
<dbReference type="AlphaFoldDB" id="A0A0D0CGU2"/>
<keyword evidence="2" id="KW-1185">Reference proteome</keyword>
<reference evidence="2" key="2">
    <citation type="submission" date="2015-01" db="EMBL/GenBank/DDBJ databases">
        <title>Evolutionary Origins and Diversification of the Mycorrhizal Mutualists.</title>
        <authorList>
            <consortium name="DOE Joint Genome Institute"/>
            <consortium name="Mycorrhizal Genomics Consortium"/>
            <person name="Kohler A."/>
            <person name="Kuo A."/>
            <person name="Nagy L.G."/>
            <person name="Floudas D."/>
            <person name="Copeland A."/>
            <person name="Barry K.W."/>
            <person name="Cichocki N."/>
            <person name="Veneault-Fourrey C."/>
            <person name="LaButti K."/>
            <person name="Lindquist E.A."/>
            <person name="Lipzen A."/>
            <person name="Lundell T."/>
            <person name="Morin E."/>
            <person name="Murat C."/>
            <person name="Riley R."/>
            <person name="Ohm R."/>
            <person name="Sun H."/>
            <person name="Tunlid A."/>
            <person name="Henrissat B."/>
            <person name="Grigoriev I.V."/>
            <person name="Hibbett D.S."/>
            <person name="Martin F."/>
        </authorList>
    </citation>
    <scope>NUCLEOTIDE SEQUENCE [LARGE SCALE GENOMIC DNA]</scope>
    <source>
        <strain evidence="2">Ve08.2h10</strain>
    </source>
</reference>
<evidence type="ECO:0000313" key="2">
    <source>
        <dbReference type="Proteomes" id="UP000054538"/>
    </source>
</evidence>
<sequence length="137" mass="15238">DTIPRSRHTSGVPYRTGDLAYGRTAILRDLHRIPIVSLADFQRWILPPLPPTTTTAAILSALRAEGVLSTENRWDTFKNIPSTDSRREEVVFEGLRTVFEAIITNVKNTTKDHPTVYLVNNPTVALQSAGNNSSRPD</sequence>
<reference evidence="1 2" key="1">
    <citation type="submission" date="2014-04" db="EMBL/GenBank/DDBJ databases">
        <authorList>
            <consortium name="DOE Joint Genome Institute"/>
            <person name="Kuo A."/>
            <person name="Kohler A."/>
            <person name="Jargeat P."/>
            <person name="Nagy L.G."/>
            <person name="Floudas D."/>
            <person name="Copeland A."/>
            <person name="Barry K.W."/>
            <person name="Cichocki N."/>
            <person name="Veneault-Fourrey C."/>
            <person name="LaButti K."/>
            <person name="Lindquist E.A."/>
            <person name="Lipzen A."/>
            <person name="Lundell T."/>
            <person name="Morin E."/>
            <person name="Murat C."/>
            <person name="Sun H."/>
            <person name="Tunlid A."/>
            <person name="Henrissat B."/>
            <person name="Grigoriev I.V."/>
            <person name="Hibbett D.S."/>
            <person name="Martin F."/>
            <person name="Nordberg H.P."/>
            <person name="Cantor M.N."/>
            <person name="Hua S.X."/>
        </authorList>
    </citation>
    <scope>NUCLEOTIDE SEQUENCE [LARGE SCALE GENOMIC DNA]</scope>
    <source>
        <strain evidence="1 2">Ve08.2h10</strain>
    </source>
</reference>
<dbReference type="InParanoid" id="A0A0D0CGU2"/>